<comment type="caution">
    <text evidence="1">The sequence shown here is derived from an EMBL/GenBank/DDBJ whole genome shotgun (WGS) entry which is preliminary data.</text>
</comment>
<dbReference type="Pfam" id="PF04237">
    <property type="entry name" value="YjbR"/>
    <property type="match status" value="1"/>
</dbReference>
<dbReference type="PANTHER" id="PTHR35145">
    <property type="entry name" value="CYTOPLASMIC PROTEIN-RELATED"/>
    <property type="match status" value="1"/>
</dbReference>
<sequence length="138" mass="15662">MTDSLDHTQAEHYLLNKPEAKLDFPFGEEVKVFKVKNKMFATLAIGKMGKGDDETASSEKGSWWMNLKCDPDEAVMLRDIFPSIIPGYHMNKKLWNTVILDGSIPQGEIERMMDNSYLLVVGKMTKKDQQSILLHIGT</sequence>
<dbReference type="SUPFAM" id="SSF142906">
    <property type="entry name" value="YjbR-like"/>
    <property type="match status" value="1"/>
</dbReference>
<organism evidence="1 2">
    <name type="scientific">Colwellia demingiae</name>
    <dbReference type="NCBI Taxonomy" id="89401"/>
    <lineage>
        <taxon>Bacteria</taxon>
        <taxon>Pseudomonadati</taxon>
        <taxon>Pseudomonadota</taxon>
        <taxon>Gammaproteobacteria</taxon>
        <taxon>Alteromonadales</taxon>
        <taxon>Colwelliaceae</taxon>
        <taxon>Colwellia</taxon>
    </lineage>
</organism>
<keyword evidence="1" id="KW-0238">DNA-binding</keyword>
<dbReference type="InterPro" id="IPR058532">
    <property type="entry name" value="YjbR/MT2646/Rv2570-like"/>
</dbReference>
<dbReference type="GO" id="GO:0003677">
    <property type="term" value="F:DNA binding"/>
    <property type="evidence" value="ECO:0007669"/>
    <property type="project" value="UniProtKB-KW"/>
</dbReference>
<dbReference type="EMBL" id="VOLT01000012">
    <property type="protein sequence ID" value="TWX64777.1"/>
    <property type="molecule type" value="Genomic_DNA"/>
</dbReference>
<dbReference type="InterPro" id="IPR038056">
    <property type="entry name" value="YjbR-like_sf"/>
</dbReference>
<dbReference type="InterPro" id="IPR007351">
    <property type="entry name" value="YjbR"/>
</dbReference>
<proteinExistence type="predicted"/>
<dbReference type="RefSeq" id="WP_146790782.1">
    <property type="nucleotide sequence ID" value="NZ_VOLT01000012.1"/>
</dbReference>
<dbReference type="Proteomes" id="UP000321822">
    <property type="component" value="Unassembled WGS sequence"/>
</dbReference>
<evidence type="ECO:0000313" key="1">
    <source>
        <dbReference type="EMBL" id="TWX64777.1"/>
    </source>
</evidence>
<gene>
    <name evidence="1" type="ORF">ESZ36_18970</name>
</gene>
<dbReference type="PANTHER" id="PTHR35145:SF1">
    <property type="entry name" value="CYTOPLASMIC PROTEIN"/>
    <property type="match status" value="1"/>
</dbReference>
<protein>
    <submittedName>
        <fullName evidence="1">MmcQ/YjbR family DNA-binding protein</fullName>
    </submittedName>
</protein>
<accession>A0A5C6Q867</accession>
<keyword evidence="2" id="KW-1185">Reference proteome</keyword>
<dbReference type="AlphaFoldDB" id="A0A5C6Q867"/>
<name>A0A5C6Q867_9GAMM</name>
<reference evidence="1 2" key="1">
    <citation type="submission" date="2019-07" db="EMBL/GenBank/DDBJ databases">
        <title>Genomes of sea-ice associated Colwellia species.</title>
        <authorList>
            <person name="Bowman J.P."/>
        </authorList>
    </citation>
    <scope>NUCLEOTIDE SEQUENCE [LARGE SCALE GENOMIC DNA]</scope>
    <source>
        <strain evidence="1 2">ACAM 459</strain>
    </source>
</reference>
<dbReference type="OrthoDB" id="3194910at2"/>
<dbReference type="Gene3D" id="3.90.1150.30">
    <property type="match status" value="1"/>
</dbReference>
<evidence type="ECO:0000313" key="2">
    <source>
        <dbReference type="Proteomes" id="UP000321822"/>
    </source>
</evidence>